<organism evidence="2 3">
    <name type="scientific">Streptomyces spongiicola</name>
    <dbReference type="NCBI Taxonomy" id="1690221"/>
    <lineage>
        <taxon>Bacteria</taxon>
        <taxon>Bacillati</taxon>
        <taxon>Actinomycetota</taxon>
        <taxon>Actinomycetes</taxon>
        <taxon>Kitasatosporales</taxon>
        <taxon>Streptomycetaceae</taxon>
        <taxon>Streptomyces</taxon>
    </lineage>
</organism>
<gene>
    <name evidence="2" type="ORF">DDQ41_26850</name>
</gene>
<protein>
    <submittedName>
        <fullName evidence="2">Uncharacterized protein</fullName>
    </submittedName>
</protein>
<proteinExistence type="predicted"/>
<keyword evidence="3" id="KW-1185">Reference proteome</keyword>
<feature type="compositionally biased region" description="Gly residues" evidence="1">
    <location>
        <begin position="17"/>
        <end position="38"/>
    </location>
</feature>
<evidence type="ECO:0000256" key="1">
    <source>
        <dbReference type="SAM" id="MobiDB-lite"/>
    </source>
</evidence>
<dbReference type="EMBL" id="CP029254">
    <property type="protein sequence ID" value="AWK11939.1"/>
    <property type="molecule type" value="Genomic_DNA"/>
</dbReference>
<dbReference type="Proteomes" id="UP000245051">
    <property type="component" value="Chromosome"/>
</dbReference>
<name>A0ABM6VDB7_9ACTN</name>
<evidence type="ECO:0000313" key="2">
    <source>
        <dbReference type="EMBL" id="AWK11939.1"/>
    </source>
</evidence>
<evidence type="ECO:0000313" key="3">
    <source>
        <dbReference type="Proteomes" id="UP000245051"/>
    </source>
</evidence>
<reference evidence="2 3" key="1">
    <citation type="submission" date="2018-05" db="EMBL/GenBank/DDBJ databases">
        <title>Complete genome sequence of the Type Strain of Streptomyces spongiicola HNM0071, the producer of staurosporine.</title>
        <authorList>
            <person name="Zhou S."/>
            <person name="Huang X."/>
        </authorList>
    </citation>
    <scope>NUCLEOTIDE SEQUENCE [LARGE SCALE GENOMIC DNA]</scope>
    <source>
        <strain evidence="2 3">HNM0071</strain>
    </source>
</reference>
<sequence length="61" mass="5952">MPGGRGVPGRVVPGRVVPGGRGVPGGVGRCGRGEGVGRCGSSCPTRTGRPRPAGWRDAATG</sequence>
<accession>A0ABM6VDB7</accession>
<feature type="region of interest" description="Disordered" evidence="1">
    <location>
        <begin position="1"/>
        <end position="61"/>
    </location>
</feature>